<accession>A0A4Y2NFR5</accession>
<dbReference type="EMBL" id="BGPR01287427">
    <property type="protein sequence ID" value="GBN38278.1"/>
    <property type="molecule type" value="Genomic_DNA"/>
</dbReference>
<gene>
    <name evidence="1" type="ORF">AVEN_99798_1</name>
</gene>
<dbReference type="AlphaFoldDB" id="A0A4Y2NFR5"/>
<sequence length="67" mass="7265">MFEVIDAHSSACSASGYLNLLKFLPVSSFHWDVFVDSYLNAPFVCNNEGTEDAQRAGPALGEAGPNW</sequence>
<proteinExistence type="predicted"/>
<comment type="caution">
    <text evidence="1">The sequence shown here is derived from an EMBL/GenBank/DDBJ whole genome shotgun (WGS) entry which is preliminary data.</text>
</comment>
<evidence type="ECO:0000313" key="1">
    <source>
        <dbReference type="EMBL" id="GBN38278.1"/>
    </source>
</evidence>
<evidence type="ECO:0000313" key="2">
    <source>
        <dbReference type="Proteomes" id="UP000499080"/>
    </source>
</evidence>
<reference evidence="1 2" key="1">
    <citation type="journal article" date="2019" name="Sci. Rep.">
        <title>Orb-weaving spider Araneus ventricosus genome elucidates the spidroin gene catalogue.</title>
        <authorList>
            <person name="Kono N."/>
            <person name="Nakamura H."/>
            <person name="Ohtoshi R."/>
            <person name="Moran D.A.P."/>
            <person name="Shinohara A."/>
            <person name="Yoshida Y."/>
            <person name="Fujiwara M."/>
            <person name="Mori M."/>
            <person name="Tomita M."/>
            <person name="Arakawa K."/>
        </authorList>
    </citation>
    <scope>NUCLEOTIDE SEQUENCE [LARGE SCALE GENOMIC DNA]</scope>
</reference>
<name>A0A4Y2NFR5_ARAVE</name>
<dbReference type="Proteomes" id="UP000499080">
    <property type="component" value="Unassembled WGS sequence"/>
</dbReference>
<protein>
    <submittedName>
        <fullName evidence="1">Uncharacterized protein</fullName>
    </submittedName>
</protein>
<organism evidence="1 2">
    <name type="scientific">Araneus ventricosus</name>
    <name type="common">Orbweaver spider</name>
    <name type="synonym">Epeira ventricosa</name>
    <dbReference type="NCBI Taxonomy" id="182803"/>
    <lineage>
        <taxon>Eukaryota</taxon>
        <taxon>Metazoa</taxon>
        <taxon>Ecdysozoa</taxon>
        <taxon>Arthropoda</taxon>
        <taxon>Chelicerata</taxon>
        <taxon>Arachnida</taxon>
        <taxon>Araneae</taxon>
        <taxon>Araneomorphae</taxon>
        <taxon>Entelegynae</taxon>
        <taxon>Araneoidea</taxon>
        <taxon>Araneidae</taxon>
        <taxon>Araneus</taxon>
    </lineage>
</organism>
<feature type="non-terminal residue" evidence="1">
    <location>
        <position position="67"/>
    </location>
</feature>
<keyword evidence="2" id="KW-1185">Reference proteome</keyword>